<keyword evidence="2" id="KW-0812">Transmembrane</keyword>
<organism evidence="5 6">
    <name type="scientific">Ziziphus jujuba var. spinosa</name>
    <dbReference type="NCBI Taxonomy" id="714518"/>
    <lineage>
        <taxon>Eukaryota</taxon>
        <taxon>Viridiplantae</taxon>
        <taxon>Streptophyta</taxon>
        <taxon>Embryophyta</taxon>
        <taxon>Tracheophyta</taxon>
        <taxon>Spermatophyta</taxon>
        <taxon>Magnoliopsida</taxon>
        <taxon>eudicotyledons</taxon>
        <taxon>Gunneridae</taxon>
        <taxon>Pentapetalae</taxon>
        <taxon>rosids</taxon>
        <taxon>fabids</taxon>
        <taxon>Rosales</taxon>
        <taxon>Rhamnaceae</taxon>
        <taxon>Paliureae</taxon>
        <taxon>Ziziphus</taxon>
    </lineage>
</organism>
<accession>A0A978UDZ0</accession>
<reference evidence="5" key="1">
    <citation type="journal article" date="2021" name="Front. Plant Sci.">
        <title>Chromosome-Scale Genome Assembly for Chinese Sour Jujube and Insights Into Its Genome Evolution and Domestication Signature.</title>
        <authorList>
            <person name="Shen L.-Y."/>
            <person name="Luo H."/>
            <person name="Wang X.-L."/>
            <person name="Wang X.-M."/>
            <person name="Qiu X.-J."/>
            <person name="Liu H."/>
            <person name="Zhou S.-S."/>
            <person name="Jia K.-H."/>
            <person name="Nie S."/>
            <person name="Bao Y.-T."/>
            <person name="Zhang R.-G."/>
            <person name="Yun Q.-Z."/>
            <person name="Chai Y.-H."/>
            <person name="Lu J.-Y."/>
            <person name="Li Y."/>
            <person name="Zhao S.-W."/>
            <person name="Mao J.-F."/>
            <person name="Jia S.-G."/>
            <person name="Mao Y.-M."/>
        </authorList>
    </citation>
    <scope>NUCLEOTIDE SEQUENCE</scope>
    <source>
        <strain evidence="5">AT0</strain>
        <tissue evidence="5">Leaf</tissue>
    </source>
</reference>
<dbReference type="Gene3D" id="2.40.50.140">
    <property type="entry name" value="Nucleic acid-binding proteins"/>
    <property type="match status" value="3"/>
</dbReference>
<keyword evidence="2" id="KW-0472">Membrane</keyword>
<dbReference type="EMBL" id="JAEACU010000012">
    <property type="protein sequence ID" value="KAH7512983.1"/>
    <property type="molecule type" value="Genomic_DNA"/>
</dbReference>
<proteinExistence type="predicted"/>
<evidence type="ECO:0008006" key="7">
    <source>
        <dbReference type="Google" id="ProtNLM"/>
    </source>
</evidence>
<gene>
    <name evidence="5" type="ORF">FEM48_Zijuj12G0148200</name>
</gene>
<dbReference type="Proteomes" id="UP000813462">
    <property type="component" value="Unassembled WGS sequence"/>
</dbReference>
<dbReference type="InterPro" id="IPR012340">
    <property type="entry name" value="NA-bd_OB-fold"/>
</dbReference>
<evidence type="ECO:0000256" key="1">
    <source>
        <dbReference type="ARBA" id="ARBA00023125"/>
    </source>
</evidence>
<dbReference type="Pfam" id="PF16900">
    <property type="entry name" value="REPA_OB_2"/>
    <property type="match status" value="1"/>
</dbReference>
<dbReference type="PANTHER" id="PTHR47165:SF4">
    <property type="entry name" value="OS03G0429900 PROTEIN"/>
    <property type="match status" value="1"/>
</dbReference>
<dbReference type="Pfam" id="PF08646">
    <property type="entry name" value="Rep_fac-A_C"/>
    <property type="match status" value="1"/>
</dbReference>
<evidence type="ECO:0000259" key="3">
    <source>
        <dbReference type="Pfam" id="PF08646"/>
    </source>
</evidence>
<dbReference type="GO" id="GO:0003677">
    <property type="term" value="F:DNA binding"/>
    <property type="evidence" value="ECO:0007669"/>
    <property type="project" value="UniProtKB-KW"/>
</dbReference>
<dbReference type="PANTHER" id="PTHR47165">
    <property type="entry name" value="OS03G0429900 PROTEIN"/>
    <property type="match status" value="1"/>
</dbReference>
<keyword evidence="1" id="KW-0238">DNA-binding</keyword>
<dbReference type="InterPro" id="IPR013955">
    <property type="entry name" value="Rep_factor-A_C"/>
</dbReference>
<name>A0A978UDZ0_ZIZJJ</name>
<sequence length="619" mass="70448">MIFNSCHTGEIHILCFFFYFAIQVSGLWYGMHCGYDDLQYDKDRVGVLYTKFWTSLLYFRKDFALQSFSPPTLFISDDKEPEDCVIHYKIVKVVVIEKAMPRVSKSSPNKYQRLILADEEGNKIQATIYGGDIHIFRDTLIIGKNYYISNAWVKEIGAQYQIVQNNLQWTINGRTIVEEVTGDSEIIVPAVYNFVPFSRLHTYIDSLSHVDVIGIAIEIKPKKEIITNDGLEIVQEMTLMNDNMDTLMLTMWNQFVNNECTQILNIMNRKPIIIGCRLKVSSYNGISLSTKSSSSFVIEPGIPQAAALSIWYNANAEKAMDIICGRIGLETKSLSTLPSAEDIITIKMIDNQLNTRFNCLYCRHDQVKAMPRCRVIVDLIDESSSLNATLFGNQAEKFLGCTAYELMNKSDGDSVKDIEKIATLSSSHKLLIQVKASKHEYRDITRWKYTILSVCDTISKEINTLTQTDTSNDAEVSQVLEIVEEQSGKSLGITELREQMSNEDKVLADLVSKPTARNNATKKLKLMISKSAGEADPIALNLESSHLQFGEGSRKHCHTGEIHILCFFFILPYRCQGLWYGMHYGYDDLQYGKDRVGVLYTKFWTSLLYFRKDFALPCK</sequence>
<evidence type="ECO:0000259" key="4">
    <source>
        <dbReference type="Pfam" id="PF16900"/>
    </source>
</evidence>
<feature type="transmembrane region" description="Helical" evidence="2">
    <location>
        <begin position="12"/>
        <end position="31"/>
    </location>
</feature>
<protein>
    <recommendedName>
        <fullName evidence="7">Replication protein A 70 kDa DNA-binding subunit B-like</fullName>
    </recommendedName>
</protein>
<keyword evidence="2" id="KW-1133">Transmembrane helix</keyword>
<feature type="domain" description="Replication factor A C-terminal" evidence="3">
    <location>
        <begin position="347"/>
        <end position="457"/>
    </location>
</feature>
<evidence type="ECO:0000313" key="5">
    <source>
        <dbReference type="EMBL" id="KAH7512983.1"/>
    </source>
</evidence>
<dbReference type="InterPro" id="IPR031657">
    <property type="entry name" value="REPA_OB_2"/>
</dbReference>
<dbReference type="SUPFAM" id="SSF50249">
    <property type="entry name" value="Nucleic acid-binding proteins"/>
    <property type="match status" value="3"/>
</dbReference>
<feature type="domain" description="Replication protein A OB" evidence="4">
    <location>
        <begin position="208"/>
        <end position="298"/>
    </location>
</feature>
<comment type="caution">
    <text evidence="5">The sequence shown here is derived from an EMBL/GenBank/DDBJ whole genome shotgun (WGS) entry which is preliminary data.</text>
</comment>
<evidence type="ECO:0000313" key="6">
    <source>
        <dbReference type="Proteomes" id="UP000813462"/>
    </source>
</evidence>
<evidence type="ECO:0000256" key="2">
    <source>
        <dbReference type="SAM" id="Phobius"/>
    </source>
</evidence>
<dbReference type="AlphaFoldDB" id="A0A978UDZ0"/>